<comment type="caution">
    <text evidence="5">The sequence shown here is derived from an EMBL/GenBank/DDBJ whole genome shotgun (WGS) entry which is preliminary data.</text>
</comment>
<dbReference type="PANTHER" id="PTHR11236">
    <property type="entry name" value="AMINOBENZOATE/ANTHRANILATE SYNTHASE"/>
    <property type="match status" value="1"/>
</dbReference>
<dbReference type="Gene3D" id="3.60.120.10">
    <property type="entry name" value="Anthranilate synthase"/>
    <property type="match status" value="1"/>
</dbReference>
<accession>A0A149Q3X9</accession>
<feature type="domain" description="Chorismate-utilising enzyme C-terminal" evidence="3">
    <location>
        <begin position="202"/>
        <end position="459"/>
    </location>
</feature>
<dbReference type="RefSeq" id="WP_062250916.1">
    <property type="nucleotide sequence ID" value="NZ_LHZA01000156.1"/>
</dbReference>
<organism evidence="5 6">
    <name type="scientific">Acetobacter cerevisiae</name>
    <dbReference type="NCBI Taxonomy" id="178900"/>
    <lineage>
        <taxon>Bacteria</taxon>
        <taxon>Pseudomonadati</taxon>
        <taxon>Pseudomonadota</taxon>
        <taxon>Alphaproteobacteria</taxon>
        <taxon>Acetobacterales</taxon>
        <taxon>Acetobacteraceae</taxon>
        <taxon>Acetobacter</taxon>
    </lineage>
</organism>
<dbReference type="PANTHER" id="PTHR11236:SF50">
    <property type="entry name" value="AMINODEOXYCHORISMATE SYNTHASE COMPONENT 1"/>
    <property type="match status" value="1"/>
</dbReference>
<gene>
    <name evidence="5" type="ORF">AD928_12500</name>
</gene>
<feature type="domain" description="Anthranilate synthase component I N-terminal" evidence="4">
    <location>
        <begin position="13"/>
        <end position="154"/>
    </location>
</feature>
<evidence type="ECO:0000256" key="1">
    <source>
        <dbReference type="ARBA" id="ARBA00013139"/>
    </source>
</evidence>
<name>A0A149Q3X9_9PROT</name>
<sequence length="471" mass="51914">MVTARVWVKELAWREPEAVFAAWGDAPWCAFLDSGGPVEGRSRWQIFCRTPRQSLVVQDRQIFQNAEPPVPFTPDALFARLRQAMPSAVVRADEPEEMPELPFYGGWIGFAGYGLGQQLEHISPRHSAQDEPDWASGFYDHAFVWDRLSKRAFITGVVSEGDQDTAGDQQVTAHVAAWEAVPEGSVDLPDVPRVQFRLDQSRASYCEAIERAKAYIAAGDIFQVNITGRYFSAFPKEFSNTALYLALRQKAPAPFGAYLSCGAGYALHSTSPERFLQCDAQGVVTSRPIKGTAPRGQTPEEDDVFAASLSADDKERAENLMIVDLMRHDIGRVARVGSMSVPEFLRVERFAHVHHLVSEVRGELEAGRDVFDLLRATLPPGSVTGAPKHRAMEIIEELEASPRGAYCGSVLCVGVDGRLESSVIIRTLVRRTDSLTLAAGGGITILSDAQKEYEEMRLKVAPFRALFGDEA</sequence>
<dbReference type="EMBL" id="LHZA01000156">
    <property type="protein sequence ID" value="KXU92009.1"/>
    <property type="molecule type" value="Genomic_DNA"/>
</dbReference>
<dbReference type="PATRIC" id="fig|178900.5.peg.1838"/>
<dbReference type="EC" id="2.6.1.85" evidence="1"/>
<evidence type="ECO:0000256" key="2">
    <source>
        <dbReference type="ARBA" id="ARBA00022679"/>
    </source>
</evidence>
<dbReference type="GO" id="GO:0046820">
    <property type="term" value="F:4-amino-4-deoxychorismate synthase activity"/>
    <property type="evidence" value="ECO:0007669"/>
    <property type="project" value="UniProtKB-EC"/>
</dbReference>
<dbReference type="NCBIfam" id="TIGR00553">
    <property type="entry name" value="pabB"/>
    <property type="match status" value="1"/>
</dbReference>
<reference evidence="5 6" key="1">
    <citation type="submission" date="2015-06" db="EMBL/GenBank/DDBJ databases">
        <title>Improved classification and identification of acetic acid bacteria using matrix-assisted laser desorption/ionization time-of-flight mass spectrometry; Gluconobacter nephelii and Gluconobacter uchimurae are later heterotypic synonyms of Gluconobacter japonicus and Gluconobacter oxydans, respectively.</title>
        <authorList>
            <person name="Li L."/>
            <person name="Cleenwerck I."/>
            <person name="De Vuyst L."/>
            <person name="Vandamme P."/>
        </authorList>
    </citation>
    <scope>NUCLEOTIDE SEQUENCE [LARGE SCALE GENOMIC DNA]</scope>
    <source>
        <strain evidence="5 6">LMG 1625</strain>
    </source>
</reference>
<dbReference type="Pfam" id="PF04715">
    <property type="entry name" value="Anth_synt_I_N"/>
    <property type="match status" value="1"/>
</dbReference>
<keyword evidence="2" id="KW-0808">Transferase</keyword>
<dbReference type="InterPro" id="IPR005802">
    <property type="entry name" value="ADC_synth_comp_1"/>
</dbReference>
<dbReference type="InterPro" id="IPR006805">
    <property type="entry name" value="Anth_synth_I_N"/>
</dbReference>
<dbReference type="InterPro" id="IPR005801">
    <property type="entry name" value="ADC_synthase"/>
</dbReference>
<protein>
    <recommendedName>
        <fullName evidence="1">aminodeoxychorismate synthase</fullName>
        <ecNumber evidence="1">2.6.1.85</ecNumber>
    </recommendedName>
</protein>
<proteinExistence type="predicted"/>
<dbReference type="PRINTS" id="PR00095">
    <property type="entry name" value="ANTSNTHASEI"/>
</dbReference>
<evidence type="ECO:0000313" key="6">
    <source>
        <dbReference type="Proteomes" id="UP000075473"/>
    </source>
</evidence>
<evidence type="ECO:0000259" key="4">
    <source>
        <dbReference type="Pfam" id="PF04715"/>
    </source>
</evidence>
<dbReference type="InterPro" id="IPR015890">
    <property type="entry name" value="Chorismate_C"/>
</dbReference>
<evidence type="ECO:0000313" key="5">
    <source>
        <dbReference type="EMBL" id="KXU92009.1"/>
    </source>
</evidence>
<dbReference type="Pfam" id="PF00425">
    <property type="entry name" value="Chorismate_bind"/>
    <property type="match status" value="1"/>
</dbReference>
<dbReference type="InterPro" id="IPR019999">
    <property type="entry name" value="Anth_synth_I-like"/>
</dbReference>
<dbReference type="SUPFAM" id="SSF56322">
    <property type="entry name" value="ADC synthase"/>
    <property type="match status" value="1"/>
</dbReference>
<dbReference type="AlphaFoldDB" id="A0A149Q3X9"/>
<dbReference type="GO" id="GO:0000162">
    <property type="term" value="P:L-tryptophan biosynthetic process"/>
    <property type="evidence" value="ECO:0007669"/>
    <property type="project" value="TreeGrafter"/>
</dbReference>
<evidence type="ECO:0000259" key="3">
    <source>
        <dbReference type="Pfam" id="PF00425"/>
    </source>
</evidence>
<dbReference type="GO" id="GO:0009396">
    <property type="term" value="P:folic acid-containing compound biosynthetic process"/>
    <property type="evidence" value="ECO:0007669"/>
    <property type="project" value="InterPro"/>
</dbReference>
<dbReference type="Proteomes" id="UP000075473">
    <property type="component" value="Unassembled WGS sequence"/>
</dbReference>